<dbReference type="PANTHER" id="PTHR43316">
    <property type="entry name" value="HYDROLASE, HALOACID DELAHOGENASE-RELATED"/>
    <property type="match status" value="1"/>
</dbReference>
<protein>
    <submittedName>
        <fullName evidence="3">Haloacid dehalogenase type II</fullName>
    </submittedName>
</protein>
<keyword evidence="4" id="KW-1185">Reference proteome</keyword>
<dbReference type="InterPro" id="IPR023198">
    <property type="entry name" value="PGP-like_dom2"/>
</dbReference>
<dbReference type="CDD" id="cd02588">
    <property type="entry name" value="HAD_L2-DEX"/>
    <property type="match status" value="1"/>
</dbReference>
<dbReference type="InterPro" id="IPR051540">
    <property type="entry name" value="S-2-haloacid_dehalogenase"/>
</dbReference>
<evidence type="ECO:0000313" key="3">
    <source>
        <dbReference type="EMBL" id="TQR84374.1"/>
    </source>
</evidence>
<dbReference type="EMBL" id="VIFX01000031">
    <property type="protein sequence ID" value="TQR84374.1"/>
    <property type="molecule type" value="Genomic_DNA"/>
</dbReference>
<organism evidence="3 4">
    <name type="scientific">Mycolicibacterium hodleri</name>
    <dbReference type="NCBI Taxonomy" id="49897"/>
    <lineage>
        <taxon>Bacteria</taxon>
        <taxon>Bacillati</taxon>
        <taxon>Actinomycetota</taxon>
        <taxon>Actinomycetes</taxon>
        <taxon>Mycobacteriales</taxon>
        <taxon>Mycobacteriaceae</taxon>
        <taxon>Mycolicibacterium</taxon>
    </lineage>
</organism>
<dbReference type="NCBIfam" id="TIGR01428">
    <property type="entry name" value="HAD_type_II"/>
    <property type="match status" value="1"/>
</dbReference>
<sequence length="247" mass="26538">MTNFDSPSASGKPSVLVFDVNETLLDIESLGPHFERIFGDANVLRTWFGELVTYSMTLTLSGYYVDFFTLGRAVLQMVATIRDVTPTDDELQSLAEGMRTMPAHPDVAPGLASLRADGYRLVTLTNSPHRPDVASPLDNAGLGDFFEHQFTVDTLGVFKPSIHLYRRVAAQLGVDASECMMVAAHTWDTIGAQGAGMQSALITRPGNAPLIADGVPQPNLLAANLTELASLLERRPGTPPTAAATPR</sequence>
<dbReference type="SUPFAM" id="SSF56784">
    <property type="entry name" value="HAD-like"/>
    <property type="match status" value="1"/>
</dbReference>
<comment type="caution">
    <text evidence="3">The sequence shown here is derived from an EMBL/GenBank/DDBJ whole genome shotgun (WGS) entry which is preliminary data.</text>
</comment>
<name>A0A544VWL4_9MYCO</name>
<dbReference type="InterPro" id="IPR006439">
    <property type="entry name" value="HAD-SF_hydro_IA"/>
</dbReference>
<dbReference type="SFLD" id="SFLDG01129">
    <property type="entry name" value="C1.5:_HAD__Beta-PGM__Phosphata"/>
    <property type="match status" value="1"/>
</dbReference>
<dbReference type="SFLD" id="SFLDS00003">
    <property type="entry name" value="Haloacid_Dehalogenase"/>
    <property type="match status" value="1"/>
</dbReference>
<evidence type="ECO:0000256" key="2">
    <source>
        <dbReference type="ARBA" id="ARBA00022801"/>
    </source>
</evidence>
<accession>A0A544VWL4</accession>
<keyword evidence="2" id="KW-0378">Hydrolase</keyword>
<dbReference type="InterPro" id="IPR006328">
    <property type="entry name" value="2-HAD"/>
</dbReference>
<reference evidence="3 4" key="1">
    <citation type="submission" date="2018-10" db="EMBL/GenBank/DDBJ databases">
        <title>Draft genome of Mycobacterium hodleri strain B.</title>
        <authorList>
            <person name="Amande T.J."/>
            <person name="Mcgenity T.J."/>
        </authorList>
    </citation>
    <scope>NUCLEOTIDE SEQUENCE [LARGE SCALE GENOMIC DNA]</scope>
    <source>
        <strain evidence="3 4">B</strain>
    </source>
</reference>
<dbReference type="InterPro" id="IPR036412">
    <property type="entry name" value="HAD-like_sf"/>
</dbReference>
<gene>
    <name evidence="3" type="ORF">D8S82_21925</name>
</gene>
<evidence type="ECO:0000256" key="1">
    <source>
        <dbReference type="ARBA" id="ARBA00008106"/>
    </source>
</evidence>
<comment type="similarity">
    <text evidence="1">Belongs to the HAD-like hydrolase superfamily. S-2-haloalkanoic acid dehalogenase family.</text>
</comment>
<dbReference type="GO" id="GO:0019120">
    <property type="term" value="F:hydrolase activity, acting on acid halide bonds, in C-halide compounds"/>
    <property type="evidence" value="ECO:0007669"/>
    <property type="project" value="InterPro"/>
</dbReference>
<dbReference type="PRINTS" id="PR00413">
    <property type="entry name" value="HADHALOGNASE"/>
</dbReference>
<dbReference type="Pfam" id="PF00702">
    <property type="entry name" value="Hydrolase"/>
    <property type="match status" value="1"/>
</dbReference>
<dbReference type="Gene3D" id="3.40.50.1000">
    <property type="entry name" value="HAD superfamily/HAD-like"/>
    <property type="match status" value="1"/>
</dbReference>
<dbReference type="Proteomes" id="UP000315759">
    <property type="component" value="Unassembled WGS sequence"/>
</dbReference>
<evidence type="ECO:0000313" key="4">
    <source>
        <dbReference type="Proteomes" id="UP000315759"/>
    </source>
</evidence>
<dbReference type="InterPro" id="IPR023214">
    <property type="entry name" value="HAD_sf"/>
</dbReference>
<dbReference type="Gene3D" id="1.10.150.240">
    <property type="entry name" value="Putative phosphatase, domain 2"/>
    <property type="match status" value="1"/>
</dbReference>
<dbReference type="NCBIfam" id="TIGR01493">
    <property type="entry name" value="HAD-SF-IA-v2"/>
    <property type="match status" value="1"/>
</dbReference>
<proteinExistence type="inferred from homology"/>
<dbReference type="AlphaFoldDB" id="A0A544VWL4"/>
<dbReference type="PANTHER" id="PTHR43316:SF3">
    <property type="entry name" value="HALOACID DEHALOGENASE, TYPE II (AFU_ORTHOLOGUE AFUA_2G07750)-RELATED"/>
    <property type="match status" value="1"/>
</dbReference>
<dbReference type="RefSeq" id="WP_142554122.1">
    <property type="nucleotide sequence ID" value="NZ_VIFX01000031.1"/>
</dbReference>